<proteinExistence type="predicted"/>
<dbReference type="OrthoDB" id="7509143at2"/>
<protein>
    <submittedName>
        <fullName evidence="1">Uncharacterized protein</fullName>
    </submittedName>
</protein>
<dbReference type="PATRIC" id="fig|158500.4.peg.1728"/>
<evidence type="ECO:0000313" key="2">
    <source>
        <dbReference type="Proteomes" id="UP000024329"/>
    </source>
</evidence>
<gene>
    <name evidence="1" type="ORF">BV97_01686</name>
</gene>
<dbReference type="Proteomes" id="UP000024329">
    <property type="component" value="Unassembled WGS sequence"/>
</dbReference>
<name>A0A031K2D7_9SPHN</name>
<dbReference type="EMBL" id="JFYZ01000005">
    <property type="protein sequence ID" value="EZP82762.1"/>
    <property type="molecule type" value="Genomic_DNA"/>
</dbReference>
<dbReference type="RefSeq" id="WP_155986210.1">
    <property type="nucleotide sequence ID" value="NZ_BSFC01000021.1"/>
</dbReference>
<dbReference type="AlphaFoldDB" id="A0A031K2D7"/>
<comment type="caution">
    <text evidence="1">The sequence shown here is derived from an EMBL/GenBank/DDBJ whole genome shotgun (WGS) entry which is preliminary data.</text>
</comment>
<sequence length="54" mass="6092">MSGTLSDCHAERHVASRKFTVDSSGVQNCRCKVCGCDLRRLPAMRRWFRSGMMG</sequence>
<organism evidence="1 2">
    <name type="scientific">Novosphingobium resinovorum</name>
    <dbReference type="NCBI Taxonomy" id="158500"/>
    <lineage>
        <taxon>Bacteria</taxon>
        <taxon>Pseudomonadati</taxon>
        <taxon>Pseudomonadota</taxon>
        <taxon>Alphaproteobacteria</taxon>
        <taxon>Sphingomonadales</taxon>
        <taxon>Sphingomonadaceae</taxon>
        <taxon>Novosphingobium</taxon>
    </lineage>
</organism>
<evidence type="ECO:0000313" key="1">
    <source>
        <dbReference type="EMBL" id="EZP82762.1"/>
    </source>
</evidence>
<reference evidence="1 2" key="1">
    <citation type="submission" date="2014-03" db="EMBL/GenBank/DDBJ databases">
        <title>Whole genome sequence of Novosphingobium resinovorum KF1.</title>
        <authorList>
            <person name="Gan H.M."/>
            <person name="Gan H.Y."/>
            <person name="Chew T.H."/>
            <person name="Savka M.A."/>
        </authorList>
    </citation>
    <scope>NUCLEOTIDE SEQUENCE [LARGE SCALE GENOMIC DNA]</scope>
    <source>
        <strain evidence="1 2">KF1</strain>
    </source>
</reference>
<accession>A0A031K2D7</accession>